<dbReference type="Proteomes" id="UP001292094">
    <property type="component" value="Unassembled WGS sequence"/>
</dbReference>
<dbReference type="AlphaFoldDB" id="A0AAE1PGI8"/>
<accession>A0AAE1PGI8</accession>
<protein>
    <submittedName>
        <fullName evidence="1">Uncharacterized protein</fullName>
    </submittedName>
</protein>
<reference evidence="1" key="1">
    <citation type="submission" date="2023-11" db="EMBL/GenBank/DDBJ databases">
        <title>Genome assemblies of two species of porcelain crab, Petrolisthes cinctipes and Petrolisthes manimaculis (Anomura: Porcellanidae).</title>
        <authorList>
            <person name="Angst P."/>
        </authorList>
    </citation>
    <scope>NUCLEOTIDE SEQUENCE</scope>
    <source>
        <strain evidence="1">PB745_02</strain>
        <tissue evidence="1">Gill</tissue>
    </source>
</reference>
<comment type="caution">
    <text evidence="1">The sequence shown here is derived from an EMBL/GenBank/DDBJ whole genome shotgun (WGS) entry which is preliminary data.</text>
</comment>
<gene>
    <name evidence="1" type="ORF">Pmani_020511</name>
</gene>
<proteinExistence type="predicted"/>
<sequence length="108" mass="12157">MHVYTRCSLQCLRSTHSLSITYNNSPIHPLFHSCYPPTYPVRHSLFHPLTSHPVIIPNLSPSIQPLPLLPPARPYSLPNLIPLSHSLSSCHALTIPEKHCERGSDTNY</sequence>
<organism evidence="1 2">
    <name type="scientific">Petrolisthes manimaculis</name>
    <dbReference type="NCBI Taxonomy" id="1843537"/>
    <lineage>
        <taxon>Eukaryota</taxon>
        <taxon>Metazoa</taxon>
        <taxon>Ecdysozoa</taxon>
        <taxon>Arthropoda</taxon>
        <taxon>Crustacea</taxon>
        <taxon>Multicrustacea</taxon>
        <taxon>Malacostraca</taxon>
        <taxon>Eumalacostraca</taxon>
        <taxon>Eucarida</taxon>
        <taxon>Decapoda</taxon>
        <taxon>Pleocyemata</taxon>
        <taxon>Anomura</taxon>
        <taxon>Galatheoidea</taxon>
        <taxon>Porcellanidae</taxon>
        <taxon>Petrolisthes</taxon>
    </lineage>
</organism>
<evidence type="ECO:0000313" key="2">
    <source>
        <dbReference type="Proteomes" id="UP001292094"/>
    </source>
</evidence>
<evidence type="ECO:0000313" key="1">
    <source>
        <dbReference type="EMBL" id="KAK4307741.1"/>
    </source>
</evidence>
<keyword evidence="2" id="KW-1185">Reference proteome</keyword>
<dbReference type="EMBL" id="JAWZYT010001971">
    <property type="protein sequence ID" value="KAK4307741.1"/>
    <property type="molecule type" value="Genomic_DNA"/>
</dbReference>
<name>A0AAE1PGI8_9EUCA</name>